<comment type="caution">
    <text evidence="3">The sequence shown here is derived from an EMBL/GenBank/DDBJ whole genome shotgun (WGS) entry which is preliminary data.</text>
</comment>
<evidence type="ECO:0000313" key="5">
    <source>
        <dbReference type="Proteomes" id="UP000639772"/>
    </source>
</evidence>
<keyword evidence="4" id="KW-1185">Reference proteome</keyword>
<evidence type="ECO:0000313" key="2">
    <source>
        <dbReference type="EMBL" id="KAG0479465.1"/>
    </source>
</evidence>
<accession>A0A835V1M5</accession>
<organism evidence="3 5">
    <name type="scientific">Vanilla planifolia</name>
    <name type="common">Vanilla</name>
    <dbReference type="NCBI Taxonomy" id="51239"/>
    <lineage>
        <taxon>Eukaryota</taxon>
        <taxon>Viridiplantae</taxon>
        <taxon>Streptophyta</taxon>
        <taxon>Embryophyta</taxon>
        <taxon>Tracheophyta</taxon>
        <taxon>Spermatophyta</taxon>
        <taxon>Magnoliopsida</taxon>
        <taxon>Liliopsida</taxon>
        <taxon>Asparagales</taxon>
        <taxon>Orchidaceae</taxon>
        <taxon>Vanilloideae</taxon>
        <taxon>Vanilleae</taxon>
        <taxon>Vanilla</taxon>
    </lineage>
</organism>
<feature type="compositionally biased region" description="Low complexity" evidence="1">
    <location>
        <begin position="129"/>
        <end position="141"/>
    </location>
</feature>
<evidence type="ECO:0000256" key="1">
    <source>
        <dbReference type="SAM" id="MobiDB-lite"/>
    </source>
</evidence>
<dbReference type="EMBL" id="JADCNL010000005">
    <property type="protein sequence ID" value="KAG0479465.1"/>
    <property type="molecule type" value="Genomic_DNA"/>
</dbReference>
<dbReference type="Proteomes" id="UP000636800">
    <property type="component" value="Chromosome 5"/>
</dbReference>
<gene>
    <name evidence="3" type="ORF">HPP92_010236</name>
    <name evidence="2" type="ORF">HPP92_010323</name>
</gene>
<dbReference type="AlphaFoldDB" id="A0A835V1M5"/>
<proteinExistence type="predicted"/>
<evidence type="ECO:0000313" key="4">
    <source>
        <dbReference type="Proteomes" id="UP000636800"/>
    </source>
</evidence>
<dbReference type="EMBL" id="JADCNM010000005">
    <property type="protein sequence ID" value="KAG0482152.1"/>
    <property type="molecule type" value="Genomic_DNA"/>
</dbReference>
<evidence type="ECO:0000313" key="3">
    <source>
        <dbReference type="EMBL" id="KAG0482152.1"/>
    </source>
</evidence>
<dbReference type="Proteomes" id="UP000639772">
    <property type="component" value="Unassembled WGS sequence"/>
</dbReference>
<reference evidence="4 5" key="1">
    <citation type="journal article" date="2020" name="Nat. Food">
        <title>A phased Vanilla planifolia genome enables genetic improvement of flavour and production.</title>
        <authorList>
            <person name="Hasing T."/>
            <person name="Tang H."/>
            <person name="Brym M."/>
            <person name="Khazi F."/>
            <person name="Huang T."/>
            <person name="Chambers A.H."/>
        </authorList>
    </citation>
    <scope>NUCLEOTIDE SEQUENCE [LARGE SCALE GENOMIC DNA]</scope>
    <source>
        <tissue evidence="3">Leaf</tissue>
    </source>
</reference>
<protein>
    <submittedName>
        <fullName evidence="3">Uncharacterized protein</fullName>
    </submittedName>
</protein>
<sequence length="234" mass="25504">MKSTKCSIAEKLKQFKPSLLYKSGNTDVASSSSSKFDSRCHKMQNKESFGEEMIVENSIREGCKEEWLELYLDFHKREAGDFVGLEAPSLHSFSVNSTPSSSSGFVSSAKYGKQVNQGHGLANDGTERSSLQPSSSSGSVSAKYGKQVNQGHGLLNDGTERSSLQQSYVPRGTYEVPKTIPHGFNNRSQRYEIRNLNSVPISGVIPSGSPSDGRDKRVVSVRKMYNDGEGCSSG</sequence>
<feature type="region of interest" description="Disordered" evidence="1">
    <location>
        <begin position="115"/>
        <end position="143"/>
    </location>
</feature>
<name>A0A835V1M5_VANPL</name>